<feature type="binding site" evidence="10">
    <location>
        <position position="174"/>
    </location>
    <ligand>
        <name>[4Fe-4S] cluster</name>
        <dbReference type="ChEBI" id="CHEBI:49883"/>
        <label>3</label>
    </ligand>
</feature>
<dbReference type="EC" id="7.-.-.-" evidence="10"/>
<comment type="subunit">
    <text evidence="10">The complex is composed of six subunits: RnfA, RnfB, RnfC, RnfD, RnfE and RnfG.</text>
</comment>
<dbReference type="Pfam" id="PF13187">
    <property type="entry name" value="Fer4_9"/>
    <property type="match status" value="1"/>
</dbReference>
<dbReference type="Gene3D" id="1.10.15.40">
    <property type="entry name" value="Electron transport complex subunit B, putative Fe-S cluster"/>
    <property type="match status" value="1"/>
</dbReference>
<evidence type="ECO:0000259" key="12">
    <source>
        <dbReference type="PROSITE" id="PS51656"/>
    </source>
</evidence>
<name>A0A081C242_VECG1</name>
<keyword evidence="8 10" id="KW-0411">Iron-sulfur</keyword>
<dbReference type="SUPFAM" id="SSF54862">
    <property type="entry name" value="4Fe-4S ferredoxins"/>
    <property type="match status" value="2"/>
</dbReference>
<gene>
    <name evidence="10" type="primary">rnfB</name>
    <name evidence="13" type="ORF">U27_05621</name>
</gene>
<keyword evidence="4 10" id="KW-0677">Repeat</keyword>
<dbReference type="PANTHER" id="PTHR43560:SF1">
    <property type="entry name" value="ION-TRANSLOCATING OXIDOREDUCTASE COMPLEX SUBUNIT B"/>
    <property type="match status" value="1"/>
</dbReference>
<feature type="domain" description="4Fe-4S ferredoxin-type" evidence="11">
    <location>
        <begin position="141"/>
        <end position="161"/>
    </location>
</feature>
<keyword evidence="14" id="KW-1185">Reference proteome</keyword>
<feature type="binding site" evidence="10">
    <location>
        <position position="141"/>
    </location>
    <ligand>
        <name>[4Fe-4S] cluster</name>
        <dbReference type="ChEBI" id="CHEBI:49883"/>
        <label>2</label>
    </ligand>
</feature>
<dbReference type="InterPro" id="IPR017896">
    <property type="entry name" value="4Fe4S_Fe-S-bd"/>
</dbReference>
<evidence type="ECO:0000313" key="13">
    <source>
        <dbReference type="EMBL" id="GAK58647.1"/>
    </source>
</evidence>
<keyword evidence="3 10" id="KW-0479">Metal-binding</keyword>
<feature type="domain" description="4Fe-4S ferredoxin-type" evidence="11">
    <location>
        <begin position="162"/>
        <end position="191"/>
    </location>
</feature>
<keyword evidence="5 10" id="KW-1278">Translocase</keyword>
<dbReference type="HAMAP" id="MF_00463">
    <property type="entry name" value="RsxB_RnfB"/>
    <property type="match status" value="1"/>
</dbReference>
<feature type="binding site" evidence="10">
    <location>
        <position position="57"/>
    </location>
    <ligand>
        <name>[4Fe-4S] cluster</name>
        <dbReference type="ChEBI" id="CHEBI:49883"/>
        <label>1</label>
    </ligand>
</feature>
<dbReference type="eggNOG" id="COG2878">
    <property type="taxonomic scope" value="Bacteria"/>
</dbReference>
<dbReference type="STRING" id="1499967.U27_05621"/>
<keyword evidence="2 10" id="KW-0004">4Fe-4S</keyword>
<proteinExistence type="inferred from homology"/>
<feature type="binding site" evidence="10">
    <location>
        <position position="137"/>
    </location>
    <ligand>
        <name>[4Fe-4S] cluster</name>
        <dbReference type="ChEBI" id="CHEBI:49883"/>
        <label>2</label>
    </ligand>
</feature>
<dbReference type="GO" id="GO:0005886">
    <property type="term" value="C:plasma membrane"/>
    <property type="evidence" value="ECO:0007669"/>
    <property type="project" value="UniProtKB-SubCell"/>
</dbReference>
<feature type="binding site" evidence="10">
    <location>
        <position position="49"/>
    </location>
    <ligand>
        <name>[4Fe-4S] cluster</name>
        <dbReference type="ChEBI" id="CHEBI:49883"/>
        <label>1</label>
    </ligand>
</feature>
<dbReference type="GO" id="GO:0009055">
    <property type="term" value="F:electron transfer activity"/>
    <property type="evidence" value="ECO:0007669"/>
    <property type="project" value="InterPro"/>
</dbReference>
<dbReference type="Pfam" id="PF04060">
    <property type="entry name" value="FeS"/>
    <property type="match status" value="1"/>
</dbReference>
<dbReference type="Proteomes" id="UP000030661">
    <property type="component" value="Unassembled WGS sequence"/>
</dbReference>
<evidence type="ECO:0000259" key="11">
    <source>
        <dbReference type="PROSITE" id="PS51379"/>
    </source>
</evidence>
<feature type="binding site" evidence="10">
    <location>
        <position position="147"/>
    </location>
    <ligand>
        <name>[4Fe-4S] cluster</name>
        <dbReference type="ChEBI" id="CHEBI:49883"/>
        <label>2</label>
    </ligand>
</feature>
<dbReference type="HOGENOM" id="CLU_053470_0_0_0"/>
<evidence type="ECO:0000313" key="14">
    <source>
        <dbReference type="Proteomes" id="UP000030661"/>
    </source>
</evidence>
<dbReference type="AlphaFoldDB" id="A0A081C242"/>
<feature type="binding site" evidence="10">
    <location>
        <position position="171"/>
    </location>
    <ligand>
        <name>[4Fe-4S] cluster</name>
        <dbReference type="ChEBI" id="CHEBI:49883"/>
        <label>3</label>
    </ligand>
</feature>
<protein>
    <recommendedName>
        <fullName evidence="10">Ion-translocating oxidoreductase complex subunit B</fullName>
        <ecNumber evidence="10">7.-.-.-</ecNumber>
    </recommendedName>
    <alternativeName>
        <fullName evidence="10">Rnf electron transport complex subunit B</fullName>
    </alternativeName>
</protein>
<evidence type="ECO:0000256" key="1">
    <source>
        <dbReference type="ARBA" id="ARBA00022448"/>
    </source>
</evidence>
<dbReference type="PROSITE" id="PS00198">
    <property type="entry name" value="4FE4S_FER_1"/>
    <property type="match status" value="1"/>
</dbReference>
<dbReference type="PROSITE" id="PS51656">
    <property type="entry name" value="4FE4S"/>
    <property type="match status" value="1"/>
</dbReference>
<comment type="cofactor">
    <cofactor evidence="10">
        <name>[4Fe-4S] cluster</name>
        <dbReference type="ChEBI" id="CHEBI:49883"/>
    </cofactor>
    <text evidence="10">Binds 3 [4Fe-4S] clusters.</text>
</comment>
<feature type="binding site" evidence="10">
    <location>
        <position position="151"/>
    </location>
    <ligand>
        <name>[4Fe-4S] cluster</name>
        <dbReference type="ChEBI" id="CHEBI:49883"/>
        <label>3</label>
    </ligand>
</feature>
<comment type="similarity">
    <text evidence="10">Belongs to the 4Fe4S bacterial-type ferredoxin family. RnfB subfamily.</text>
</comment>
<dbReference type="NCBIfam" id="TIGR01944">
    <property type="entry name" value="rnfB"/>
    <property type="match status" value="1"/>
</dbReference>
<dbReference type="PANTHER" id="PTHR43560">
    <property type="entry name" value="ION-TRANSLOCATING OXIDOREDUCTASE COMPLEX SUBUNIT B"/>
    <property type="match status" value="1"/>
</dbReference>
<evidence type="ECO:0000256" key="3">
    <source>
        <dbReference type="ARBA" id="ARBA00022723"/>
    </source>
</evidence>
<evidence type="ECO:0000256" key="5">
    <source>
        <dbReference type="ARBA" id="ARBA00022967"/>
    </source>
</evidence>
<dbReference type="InterPro" id="IPR010207">
    <property type="entry name" value="Elect_transpt_cplx_RnfB/RsxB"/>
</dbReference>
<comment type="function">
    <text evidence="10">Part of a membrane-bound complex that couples electron transfer with translocation of ions across the membrane.</text>
</comment>
<evidence type="ECO:0000256" key="6">
    <source>
        <dbReference type="ARBA" id="ARBA00022982"/>
    </source>
</evidence>
<dbReference type="PROSITE" id="PS51379">
    <property type="entry name" value="4FE4S_FER_2"/>
    <property type="match status" value="2"/>
</dbReference>
<feature type="domain" description="4Fe-4S" evidence="12">
    <location>
        <begin position="32"/>
        <end position="91"/>
    </location>
</feature>
<evidence type="ECO:0000256" key="10">
    <source>
        <dbReference type="HAMAP-Rule" id="MF_00463"/>
    </source>
</evidence>
<organism evidence="13">
    <name type="scientific">Vecturithrix granuli</name>
    <dbReference type="NCBI Taxonomy" id="1499967"/>
    <lineage>
        <taxon>Bacteria</taxon>
        <taxon>Candidatus Moduliflexota</taxon>
        <taxon>Candidatus Vecturitrichia</taxon>
        <taxon>Candidatus Vecturitrichales</taxon>
        <taxon>Candidatus Vecturitrichaceae</taxon>
        <taxon>Candidatus Vecturithrix</taxon>
    </lineage>
</organism>
<keyword evidence="1 10" id="KW-0813">Transport</keyword>
<evidence type="ECO:0000256" key="7">
    <source>
        <dbReference type="ARBA" id="ARBA00023004"/>
    </source>
</evidence>
<evidence type="ECO:0000256" key="9">
    <source>
        <dbReference type="ARBA" id="ARBA00023136"/>
    </source>
</evidence>
<feature type="binding site" evidence="10">
    <location>
        <position position="74"/>
    </location>
    <ligand>
        <name>[4Fe-4S] cluster</name>
        <dbReference type="ChEBI" id="CHEBI:49883"/>
        <label>1</label>
    </ligand>
</feature>
<dbReference type="GO" id="GO:0046872">
    <property type="term" value="F:metal ion binding"/>
    <property type="evidence" value="ECO:0007669"/>
    <property type="project" value="UniProtKB-KW"/>
</dbReference>
<evidence type="ECO:0000256" key="2">
    <source>
        <dbReference type="ARBA" id="ARBA00022485"/>
    </source>
</evidence>
<keyword evidence="10" id="KW-1003">Cell membrane</keyword>
<keyword evidence="6 10" id="KW-0249">Electron transport</keyword>
<feature type="binding site" evidence="10">
    <location>
        <position position="177"/>
    </location>
    <ligand>
        <name>[4Fe-4S] cluster</name>
        <dbReference type="ChEBI" id="CHEBI:49883"/>
        <label>3</label>
    </ligand>
</feature>
<dbReference type="InterPro" id="IPR050395">
    <property type="entry name" value="4Fe4S_Ferredoxin_RnfB"/>
</dbReference>
<accession>A0A081C242</accession>
<dbReference type="InterPro" id="IPR007202">
    <property type="entry name" value="4Fe-4S_dom"/>
</dbReference>
<reference evidence="13" key="1">
    <citation type="journal article" date="2015" name="PeerJ">
        <title>First genomic representation of candidate bacterial phylum KSB3 points to enhanced environmental sensing as a trigger of wastewater bulking.</title>
        <authorList>
            <person name="Sekiguchi Y."/>
            <person name="Ohashi A."/>
            <person name="Parks D.H."/>
            <person name="Yamauchi T."/>
            <person name="Tyson G.W."/>
            <person name="Hugenholtz P."/>
        </authorList>
    </citation>
    <scope>NUCLEOTIDE SEQUENCE [LARGE SCALE GENOMIC DNA]</scope>
</reference>
<sequence length="269" mass="28088">MTTIILAILSMGGMCALLSFLLAGADKKLRVEQDPRVEKVLAALPGVNCGGCGFPGCSAFAEHVVAGDARINGCAPGGQATAEKIAAIMGVEVGSMEKQVAVVLCHGGTKEAARSAVYNGVKTCRAAMFIGGGGKLCYYGCMGYGDCVTVCPFDAIAMNDNLLPVVDPQKCTACGKCVEACPRHLIELHPINHTMFVFCKSQDKGPAVKKACSVGCIACRVCVKNSPIENGIVMNGNLASIDHAICPPSDIVVEKCPMKTIQIVKYDLK</sequence>
<dbReference type="EMBL" id="DF820468">
    <property type="protein sequence ID" value="GAK58647.1"/>
    <property type="molecule type" value="Genomic_DNA"/>
</dbReference>
<evidence type="ECO:0000256" key="8">
    <source>
        <dbReference type="ARBA" id="ARBA00023014"/>
    </source>
</evidence>
<feature type="binding site" evidence="10">
    <location>
        <position position="181"/>
    </location>
    <ligand>
        <name>[4Fe-4S] cluster</name>
        <dbReference type="ChEBI" id="CHEBI:49883"/>
        <label>2</label>
    </ligand>
</feature>
<dbReference type="InterPro" id="IPR017900">
    <property type="entry name" value="4Fe4S_Fe_S_CS"/>
</dbReference>
<comment type="subcellular location">
    <subcellularLocation>
        <location evidence="10">Cell membrane</location>
    </subcellularLocation>
</comment>
<dbReference type="Gene3D" id="3.30.70.20">
    <property type="match status" value="1"/>
</dbReference>
<keyword evidence="9 10" id="KW-0472">Membrane</keyword>
<keyword evidence="7 10" id="KW-0408">Iron</keyword>
<dbReference type="GO" id="GO:0051539">
    <property type="term" value="F:4 iron, 4 sulfur cluster binding"/>
    <property type="evidence" value="ECO:0007669"/>
    <property type="project" value="UniProtKB-UniRule"/>
</dbReference>
<dbReference type="GO" id="GO:0022900">
    <property type="term" value="P:electron transport chain"/>
    <property type="evidence" value="ECO:0007669"/>
    <property type="project" value="UniProtKB-UniRule"/>
</dbReference>
<feature type="binding site" evidence="10">
    <location>
        <position position="52"/>
    </location>
    <ligand>
        <name>[4Fe-4S] cluster</name>
        <dbReference type="ChEBI" id="CHEBI:49883"/>
        <label>1</label>
    </ligand>
</feature>
<comment type="caution">
    <text evidence="10">Lacks conserved residue(s) required for the propagation of feature annotation.</text>
</comment>
<evidence type="ECO:0000256" key="4">
    <source>
        <dbReference type="ARBA" id="ARBA00022737"/>
    </source>
</evidence>
<feature type="region of interest" description="Hydrophobic" evidence="10">
    <location>
        <begin position="1"/>
        <end position="26"/>
    </location>
</feature>